<comment type="caution">
    <text evidence="1">The sequence shown here is derived from an EMBL/GenBank/DDBJ whole genome shotgun (WGS) entry which is preliminary data.</text>
</comment>
<evidence type="ECO:0000313" key="2">
    <source>
        <dbReference type="Proteomes" id="UP001160130"/>
    </source>
</evidence>
<dbReference type="EMBL" id="JARXVE010000010">
    <property type="protein sequence ID" value="MDH6198295.1"/>
    <property type="molecule type" value="Genomic_DNA"/>
</dbReference>
<dbReference type="Proteomes" id="UP001160130">
    <property type="component" value="Unassembled WGS sequence"/>
</dbReference>
<keyword evidence="2" id="KW-1185">Reference proteome</keyword>
<gene>
    <name evidence="1" type="ORF">M2272_004954</name>
</gene>
<accession>A0ABT6L7E8</accession>
<sequence>MMRWQGKDERFYRDIQLAAEGNLGASADALDVVDDLETLMAPLPENVEVWLGVRTSQVSFGVPSSQLDDLIGVPLQVPRFFATSLNRSVAESEFTAPGSDPVLYRIAAQAGSPAVWVPPLGAPNEAYQQELLFPRGVVVRIVAVDRMHQVPIVTAEVSDE</sequence>
<organism evidence="1 2">
    <name type="scientific">Mycolicibacterium frederiksbergense</name>
    <dbReference type="NCBI Taxonomy" id="117567"/>
    <lineage>
        <taxon>Bacteria</taxon>
        <taxon>Bacillati</taxon>
        <taxon>Actinomycetota</taxon>
        <taxon>Actinomycetes</taxon>
        <taxon>Mycobacteriales</taxon>
        <taxon>Mycobacteriaceae</taxon>
        <taxon>Mycolicibacterium</taxon>
    </lineage>
</organism>
<dbReference type="PROSITE" id="PS51996">
    <property type="entry name" value="TR_MART"/>
    <property type="match status" value="1"/>
</dbReference>
<proteinExistence type="predicted"/>
<protein>
    <recommendedName>
        <fullName evidence="3">ADP ribosyltransferase domain-containing protein</fullName>
    </recommendedName>
</protein>
<dbReference type="Gene3D" id="3.90.176.10">
    <property type="entry name" value="Toxin ADP-ribosyltransferase, Chain A, domain 1"/>
    <property type="match status" value="1"/>
</dbReference>
<evidence type="ECO:0008006" key="3">
    <source>
        <dbReference type="Google" id="ProtNLM"/>
    </source>
</evidence>
<evidence type="ECO:0000313" key="1">
    <source>
        <dbReference type="EMBL" id="MDH6198295.1"/>
    </source>
</evidence>
<reference evidence="1 2" key="1">
    <citation type="submission" date="2023-04" db="EMBL/GenBank/DDBJ databases">
        <title>Forest soil microbial communities from Buena Vista Peninsula, Colon Province, Panama.</title>
        <authorList>
            <person name="Bouskill N."/>
        </authorList>
    </citation>
    <scope>NUCLEOTIDE SEQUENCE [LARGE SCALE GENOMIC DNA]</scope>
    <source>
        <strain evidence="1 2">AC80</strain>
    </source>
</reference>
<dbReference type="SUPFAM" id="SSF56399">
    <property type="entry name" value="ADP-ribosylation"/>
    <property type="match status" value="1"/>
</dbReference>
<name>A0ABT6L7E8_9MYCO</name>